<dbReference type="InterPro" id="IPR036721">
    <property type="entry name" value="RCK_C_sf"/>
</dbReference>
<dbReference type="PATRIC" id="fig|1114963.3.peg.680"/>
<reference evidence="9 10" key="1">
    <citation type="journal article" date="2015" name="G3 (Bethesda)">
        <title>Insights into Ongoing Evolution of the Hexachlorocyclohexane Catabolic Pathway from Comparative Genomics of Ten Sphingomonadaceae Strains.</title>
        <authorList>
            <person name="Pearce S.L."/>
            <person name="Oakeshott J.G."/>
            <person name="Pandey G."/>
        </authorList>
    </citation>
    <scope>NUCLEOTIDE SEQUENCE [LARGE SCALE GENOMIC DNA]</scope>
    <source>
        <strain evidence="9 10">LL02</strain>
    </source>
</reference>
<comment type="caution">
    <text evidence="9">The sequence shown here is derived from an EMBL/GenBank/DDBJ whole genome shotgun (WGS) entry which is preliminary data.</text>
</comment>
<dbReference type="Pfam" id="PF03600">
    <property type="entry name" value="CitMHS"/>
    <property type="match status" value="1"/>
</dbReference>
<evidence type="ECO:0000256" key="5">
    <source>
        <dbReference type="ARBA" id="ARBA00022989"/>
    </source>
</evidence>
<dbReference type="InterPro" id="IPR051679">
    <property type="entry name" value="DASS-Related_Transporters"/>
</dbReference>
<feature type="transmembrane region" description="Helical" evidence="7">
    <location>
        <begin position="138"/>
        <end position="157"/>
    </location>
</feature>
<dbReference type="Pfam" id="PF02080">
    <property type="entry name" value="TrkA_C"/>
    <property type="match status" value="1"/>
</dbReference>
<feature type="transmembrane region" description="Helical" evidence="7">
    <location>
        <begin position="537"/>
        <end position="555"/>
    </location>
</feature>
<keyword evidence="6 7" id="KW-0472">Membrane</keyword>
<evidence type="ECO:0000259" key="8">
    <source>
        <dbReference type="PROSITE" id="PS51202"/>
    </source>
</evidence>
<feature type="transmembrane region" description="Helical" evidence="7">
    <location>
        <begin position="513"/>
        <end position="530"/>
    </location>
</feature>
<dbReference type="GO" id="GO:0006813">
    <property type="term" value="P:potassium ion transport"/>
    <property type="evidence" value="ECO:0007669"/>
    <property type="project" value="InterPro"/>
</dbReference>
<proteinExistence type="predicted"/>
<accession>A0A0J7Y7L2</accession>
<dbReference type="AlphaFoldDB" id="A0A0J7Y7L2"/>
<protein>
    <submittedName>
        <fullName evidence="9">Potassium transporter TrkA</fullName>
    </submittedName>
</protein>
<keyword evidence="5 7" id="KW-1133">Transmembrane helix</keyword>
<sequence length="595" mass="62728">MSIWHDAKPFVGLVMVVLLFVSFALERFPPVVIALIGAALMLGTGILAPADVLTVFSNPAPITIAAFFILSGALIRTGAIEALASLMIARARERPRRTVAELMGTAMLAPAFINNTPVVMVLIPLVKKLGRTVGIAATRLLIPLSYLAILSGTLTLVGTSTNLLVDGVAQESGLAPFGIFEITAVGAVALLSGGLTLLLLGPKLLPNRPDDELDVDSDRQYITELLPTFHGAAGRPLSEFGALRRGAVKVVGIKRGSQVVRNVSAGEEILSSDRIIVATSAHELDALARSHDFMVGLQNVGRPIRLAHDERDEAVRMVGITLAPTHPAIGRRMREIPFLSNLGVRVLGLSRPRHLAGPDLANARLRAGDSLLVAADDQAASELRENANFIAEDTSGVRRYRRHRAPIAALTLALVILGAAFNVMPVYAFALLGVAIVLATRCLDAEEAWAAIDGNVIVLIFAMLAFGLGLEKAGSVKLIVDTLSPWMDGLPPLALIFAIYAATSALTETVTNNAVAVIMTPIAIGIAGQSGVDARPLVIAVMFAASASFATPIGYQTNTMVYAAADYRFADFVKIGLPMNIIVGVATCAAIYALT</sequence>
<evidence type="ECO:0000313" key="9">
    <source>
        <dbReference type="EMBL" id="KMS59318.1"/>
    </source>
</evidence>
<feature type="transmembrane region" description="Helical" evidence="7">
    <location>
        <begin position="448"/>
        <end position="470"/>
    </location>
</feature>
<dbReference type="OrthoDB" id="9809303at2"/>
<feature type="transmembrane region" description="Helical" evidence="7">
    <location>
        <begin position="62"/>
        <end position="88"/>
    </location>
</feature>
<dbReference type="GO" id="GO:0008324">
    <property type="term" value="F:monoatomic cation transmembrane transporter activity"/>
    <property type="evidence" value="ECO:0007669"/>
    <property type="project" value="InterPro"/>
</dbReference>
<dbReference type="Proteomes" id="UP000052268">
    <property type="component" value="Unassembled WGS sequence"/>
</dbReference>
<feature type="transmembrane region" description="Helical" evidence="7">
    <location>
        <begin position="575"/>
        <end position="594"/>
    </location>
</feature>
<evidence type="ECO:0000256" key="2">
    <source>
        <dbReference type="ARBA" id="ARBA00022448"/>
    </source>
</evidence>
<dbReference type="SUPFAM" id="SSF116726">
    <property type="entry name" value="TrkA C-terminal domain-like"/>
    <property type="match status" value="2"/>
</dbReference>
<dbReference type="InterPro" id="IPR031312">
    <property type="entry name" value="Na/sul_symport_CS"/>
</dbReference>
<evidence type="ECO:0000256" key="6">
    <source>
        <dbReference type="ARBA" id="ARBA00023136"/>
    </source>
</evidence>
<dbReference type="GO" id="GO:0005886">
    <property type="term" value="C:plasma membrane"/>
    <property type="evidence" value="ECO:0007669"/>
    <property type="project" value="TreeGrafter"/>
</dbReference>
<feature type="transmembrane region" description="Helical" evidence="7">
    <location>
        <begin position="31"/>
        <end position="50"/>
    </location>
</feature>
<comment type="subcellular location">
    <subcellularLocation>
        <location evidence="1">Membrane</location>
        <topology evidence="1">Multi-pass membrane protein</topology>
    </subcellularLocation>
</comment>
<feature type="transmembrane region" description="Helical" evidence="7">
    <location>
        <begin position="407"/>
        <end position="436"/>
    </location>
</feature>
<keyword evidence="10" id="KW-1185">Reference proteome</keyword>
<dbReference type="PROSITE" id="PS51202">
    <property type="entry name" value="RCK_C"/>
    <property type="match status" value="1"/>
</dbReference>
<dbReference type="PROSITE" id="PS01271">
    <property type="entry name" value="NA_SULFATE"/>
    <property type="match status" value="1"/>
</dbReference>
<dbReference type="PANTHER" id="PTHR43652">
    <property type="entry name" value="BASIC AMINO ACID ANTIPORTER YFCC-RELATED"/>
    <property type="match status" value="1"/>
</dbReference>
<feature type="transmembrane region" description="Helical" evidence="7">
    <location>
        <begin position="7"/>
        <end position="25"/>
    </location>
</feature>
<dbReference type="EMBL" id="JACU01000002">
    <property type="protein sequence ID" value="KMS59318.1"/>
    <property type="molecule type" value="Genomic_DNA"/>
</dbReference>
<keyword evidence="2" id="KW-0813">Transport</keyword>
<gene>
    <name evidence="9" type="ORF">V474_08890</name>
</gene>
<evidence type="ECO:0000313" key="10">
    <source>
        <dbReference type="Proteomes" id="UP000052268"/>
    </source>
</evidence>
<dbReference type="InterPro" id="IPR006037">
    <property type="entry name" value="RCK_C"/>
</dbReference>
<dbReference type="PANTHER" id="PTHR43652:SF2">
    <property type="entry name" value="BASIC AMINO ACID ANTIPORTER YFCC-RELATED"/>
    <property type="match status" value="1"/>
</dbReference>
<dbReference type="Gene3D" id="3.30.70.1450">
    <property type="entry name" value="Regulator of K+ conductance, C-terminal domain"/>
    <property type="match status" value="2"/>
</dbReference>
<keyword evidence="3 7" id="KW-0812">Transmembrane</keyword>
<evidence type="ECO:0000256" key="7">
    <source>
        <dbReference type="SAM" id="Phobius"/>
    </source>
</evidence>
<feature type="transmembrane region" description="Helical" evidence="7">
    <location>
        <begin position="177"/>
        <end position="200"/>
    </location>
</feature>
<organism evidence="9 10">
    <name type="scientific">Novosphingobium barchaimii LL02</name>
    <dbReference type="NCBI Taxonomy" id="1114963"/>
    <lineage>
        <taxon>Bacteria</taxon>
        <taxon>Pseudomonadati</taxon>
        <taxon>Pseudomonadota</taxon>
        <taxon>Alphaproteobacteria</taxon>
        <taxon>Sphingomonadales</taxon>
        <taxon>Sphingomonadaceae</taxon>
        <taxon>Novosphingobium</taxon>
    </lineage>
</organism>
<keyword evidence="4" id="KW-0677">Repeat</keyword>
<evidence type="ECO:0000256" key="1">
    <source>
        <dbReference type="ARBA" id="ARBA00004141"/>
    </source>
</evidence>
<feature type="domain" description="RCK C-terminal" evidence="8">
    <location>
        <begin position="305"/>
        <end position="389"/>
    </location>
</feature>
<evidence type="ECO:0000256" key="4">
    <source>
        <dbReference type="ARBA" id="ARBA00022737"/>
    </source>
</evidence>
<dbReference type="InterPro" id="IPR004680">
    <property type="entry name" value="Cit_transptr-like_dom"/>
</dbReference>
<evidence type="ECO:0000256" key="3">
    <source>
        <dbReference type="ARBA" id="ARBA00022692"/>
    </source>
</evidence>
<name>A0A0J7Y7L2_9SPHN</name>